<sequence length="127" mass="14259">MIVWYKSDHSNALHTNKLIAHVAGKQPVGNAQAWPGLHFHNSVSLQDLNHGPCALSCLPTTSNRATTHSHKDQSWQPLSISHHCVHLQESCDNLVRLAKRCDVYYHLPGHVDTKLAVDQIWVRVATF</sequence>
<proteinExistence type="predicted"/>
<dbReference type="EMBL" id="BKCP01008515">
    <property type="protein sequence ID" value="GER49328.1"/>
    <property type="molecule type" value="Genomic_DNA"/>
</dbReference>
<evidence type="ECO:0000313" key="2">
    <source>
        <dbReference type="Proteomes" id="UP000325081"/>
    </source>
</evidence>
<protein>
    <submittedName>
        <fullName evidence="1">2-oxoglutarate (2OG) and Fe(II)-dependent oxygenase superfamily protein</fullName>
    </submittedName>
</protein>
<evidence type="ECO:0000313" key="1">
    <source>
        <dbReference type="EMBL" id="GER49328.1"/>
    </source>
</evidence>
<gene>
    <name evidence="1" type="ORF">STAS_26567</name>
</gene>
<organism evidence="1 2">
    <name type="scientific">Striga asiatica</name>
    <name type="common">Asiatic witchweed</name>
    <name type="synonym">Buchnera asiatica</name>
    <dbReference type="NCBI Taxonomy" id="4170"/>
    <lineage>
        <taxon>Eukaryota</taxon>
        <taxon>Viridiplantae</taxon>
        <taxon>Streptophyta</taxon>
        <taxon>Embryophyta</taxon>
        <taxon>Tracheophyta</taxon>
        <taxon>Spermatophyta</taxon>
        <taxon>Magnoliopsida</taxon>
        <taxon>eudicotyledons</taxon>
        <taxon>Gunneridae</taxon>
        <taxon>Pentapetalae</taxon>
        <taxon>asterids</taxon>
        <taxon>lamiids</taxon>
        <taxon>Lamiales</taxon>
        <taxon>Orobanchaceae</taxon>
        <taxon>Buchnereae</taxon>
        <taxon>Striga</taxon>
    </lineage>
</organism>
<dbReference type="Proteomes" id="UP000325081">
    <property type="component" value="Unassembled WGS sequence"/>
</dbReference>
<accession>A0A5A7QWJ0</accession>
<reference evidence="2" key="1">
    <citation type="journal article" date="2019" name="Curr. Biol.">
        <title>Genome Sequence of Striga asiatica Provides Insight into the Evolution of Plant Parasitism.</title>
        <authorList>
            <person name="Yoshida S."/>
            <person name="Kim S."/>
            <person name="Wafula E.K."/>
            <person name="Tanskanen J."/>
            <person name="Kim Y.M."/>
            <person name="Honaas L."/>
            <person name="Yang Z."/>
            <person name="Spallek T."/>
            <person name="Conn C.E."/>
            <person name="Ichihashi Y."/>
            <person name="Cheong K."/>
            <person name="Cui S."/>
            <person name="Der J.P."/>
            <person name="Gundlach H."/>
            <person name="Jiao Y."/>
            <person name="Hori C."/>
            <person name="Ishida J.K."/>
            <person name="Kasahara H."/>
            <person name="Kiba T."/>
            <person name="Kim M.S."/>
            <person name="Koo N."/>
            <person name="Laohavisit A."/>
            <person name="Lee Y.H."/>
            <person name="Lumba S."/>
            <person name="McCourt P."/>
            <person name="Mortimer J.C."/>
            <person name="Mutuku J.M."/>
            <person name="Nomura T."/>
            <person name="Sasaki-Sekimoto Y."/>
            <person name="Seto Y."/>
            <person name="Wang Y."/>
            <person name="Wakatake T."/>
            <person name="Sakakibara H."/>
            <person name="Demura T."/>
            <person name="Yamaguchi S."/>
            <person name="Yoneyama K."/>
            <person name="Manabe R.I."/>
            <person name="Nelson D.C."/>
            <person name="Schulman A.H."/>
            <person name="Timko M.P."/>
            <person name="dePamphilis C.W."/>
            <person name="Choi D."/>
            <person name="Shirasu K."/>
        </authorList>
    </citation>
    <scope>NUCLEOTIDE SEQUENCE [LARGE SCALE GENOMIC DNA]</scope>
    <source>
        <strain evidence="2">cv. UVA1</strain>
    </source>
</reference>
<keyword evidence="2" id="KW-1185">Reference proteome</keyword>
<dbReference type="AlphaFoldDB" id="A0A5A7QWJ0"/>
<name>A0A5A7QWJ0_STRAF</name>
<comment type="caution">
    <text evidence="1">The sequence shown here is derived from an EMBL/GenBank/DDBJ whole genome shotgun (WGS) entry which is preliminary data.</text>
</comment>